<feature type="domain" description="Peptidase A1" evidence="4">
    <location>
        <begin position="74"/>
        <end position="448"/>
    </location>
</feature>
<protein>
    <submittedName>
        <fullName evidence="5">Aspartic peptidase domain-containing protein</fullName>
    </submittedName>
</protein>
<dbReference type="CDD" id="cd05471">
    <property type="entry name" value="pepsin_like"/>
    <property type="match status" value="1"/>
</dbReference>
<feature type="active site" evidence="2">
    <location>
        <position position="327"/>
    </location>
</feature>
<reference evidence="5" key="2">
    <citation type="journal article" date="2020" name="Nat. Commun.">
        <title>Large-scale genome sequencing of mycorrhizal fungi provides insights into the early evolution of symbiotic traits.</title>
        <authorList>
            <person name="Miyauchi S."/>
            <person name="Kiss E."/>
            <person name="Kuo A."/>
            <person name="Drula E."/>
            <person name="Kohler A."/>
            <person name="Sanchez-Garcia M."/>
            <person name="Morin E."/>
            <person name="Andreopoulos B."/>
            <person name="Barry K.W."/>
            <person name="Bonito G."/>
            <person name="Buee M."/>
            <person name="Carver A."/>
            <person name="Chen C."/>
            <person name="Cichocki N."/>
            <person name="Clum A."/>
            <person name="Culley D."/>
            <person name="Crous P.W."/>
            <person name="Fauchery L."/>
            <person name="Girlanda M."/>
            <person name="Hayes R.D."/>
            <person name="Keri Z."/>
            <person name="LaButti K."/>
            <person name="Lipzen A."/>
            <person name="Lombard V."/>
            <person name="Magnuson J."/>
            <person name="Maillard F."/>
            <person name="Murat C."/>
            <person name="Nolan M."/>
            <person name="Ohm R.A."/>
            <person name="Pangilinan J."/>
            <person name="Pereira M.F."/>
            <person name="Perotto S."/>
            <person name="Peter M."/>
            <person name="Pfister S."/>
            <person name="Riley R."/>
            <person name="Sitrit Y."/>
            <person name="Stielow J.B."/>
            <person name="Szollosi G."/>
            <person name="Zifcakova L."/>
            <person name="Stursova M."/>
            <person name="Spatafora J.W."/>
            <person name="Tedersoo L."/>
            <person name="Vaario L.M."/>
            <person name="Yamada A."/>
            <person name="Yan M."/>
            <person name="Wang P."/>
            <person name="Xu J."/>
            <person name="Bruns T."/>
            <person name="Baldrian P."/>
            <person name="Vilgalys R."/>
            <person name="Dunand C."/>
            <person name="Henrissat B."/>
            <person name="Grigoriev I.V."/>
            <person name="Hibbett D."/>
            <person name="Nagy L.G."/>
            <person name="Martin F.M."/>
        </authorList>
    </citation>
    <scope>NUCLEOTIDE SEQUENCE</scope>
    <source>
        <strain evidence="5">Prilba</strain>
    </source>
</reference>
<dbReference type="Pfam" id="PF00026">
    <property type="entry name" value="Asp"/>
    <property type="match status" value="1"/>
</dbReference>
<dbReference type="EMBL" id="WHVB01000014">
    <property type="protein sequence ID" value="KAF8476662.1"/>
    <property type="molecule type" value="Genomic_DNA"/>
</dbReference>
<comment type="similarity">
    <text evidence="1">Belongs to the peptidase A1 family.</text>
</comment>
<evidence type="ECO:0000313" key="5">
    <source>
        <dbReference type="EMBL" id="KAF8476662.1"/>
    </source>
</evidence>
<dbReference type="Gene3D" id="2.40.70.10">
    <property type="entry name" value="Acid Proteases"/>
    <property type="match status" value="2"/>
</dbReference>
<dbReference type="AlphaFoldDB" id="A0A9P5T5M6"/>
<evidence type="ECO:0000259" key="4">
    <source>
        <dbReference type="PROSITE" id="PS51767"/>
    </source>
</evidence>
<dbReference type="Proteomes" id="UP000759537">
    <property type="component" value="Unassembled WGS sequence"/>
</dbReference>
<dbReference type="InterPro" id="IPR001461">
    <property type="entry name" value="Aspartic_peptidase_A1"/>
</dbReference>
<dbReference type="PRINTS" id="PR00792">
    <property type="entry name" value="PEPSIN"/>
</dbReference>
<dbReference type="PROSITE" id="PS51767">
    <property type="entry name" value="PEPTIDASE_A1"/>
    <property type="match status" value="1"/>
</dbReference>
<dbReference type="SUPFAM" id="SSF50630">
    <property type="entry name" value="Acid proteases"/>
    <property type="match status" value="1"/>
</dbReference>
<evidence type="ECO:0000256" key="3">
    <source>
        <dbReference type="SAM" id="SignalP"/>
    </source>
</evidence>
<keyword evidence="6" id="KW-1185">Reference proteome</keyword>
<dbReference type="InterPro" id="IPR034164">
    <property type="entry name" value="Pepsin-like_dom"/>
</dbReference>
<keyword evidence="3" id="KW-0732">Signal</keyword>
<accession>A0A9P5T5M6</accession>
<evidence type="ECO:0000256" key="1">
    <source>
        <dbReference type="ARBA" id="ARBA00007447"/>
    </source>
</evidence>
<reference evidence="5" key="1">
    <citation type="submission" date="2019-10" db="EMBL/GenBank/DDBJ databases">
        <authorList>
            <consortium name="DOE Joint Genome Institute"/>
            <person name="Kuo A."/>
            <person name="Miyauchi S."/>
            <person name="Kiss E."/>
            <person name="Drula E."/>
            <person name="Kohler A."/>
            <person name="Sanchez-Garcia M."/>
            <person name="Andreopoulos B."/>
            <person name="Barry K.W."/>
            <person name="Bonito G."/>
            <person name="Buee M."/>
            <person name="Carver A."/>
            <person name="Chen C."/>
            <person name="Cichocki N."/>
            <person name="Clum A."/>
            <person name="Culley D."/>
            <person name="Crous P.W."/>
            <person name="Fauchery L."/>
            <person name="Girlanda M."/>
            <person name="Hayes R."/>
            <person name="Keri Z."/>
            <person name="LaButti K."/>
            <person name="Lipzen A."/>
            <person name="Lombard V."/>
            <person name="Magnuson J."/>
            <person name="Maillard F."/>
            <person name="Morin E."/>
            <person name="Murat C."/>
            <person name="Nolan M."/>
            <person name="Ohm R."/>
            <person name="Pangilinan J."/>
            <person name="Pereira M."/>
            <person name="Perotto S."/>
            <person name="Peter M."/>
            <person name="Riley R."/>
            <person name="Sitrit Y."/>
            <person name="Stielow B."/>
            <person name="Szollosi G."/>
            <person name="Zifcakova L."/>
            <person name="Stursova M."/>
            <person name="Spatafora J.W."/>
            <person name="Tedersoo L."/>
            <person name="Vaario L.-M."/>
            <person name="Yamada A."/>
            <person name="Yan M."/>
            <person name="Wang P."/>
            <person name="Xu J."/>
            <person name="Bruns T."/>
            <person name="Baldrian P."/>
            <person name="Vilgalys R."/>
            <person name="Henrissat B."/>
            <person name="Grigoriev I.V."/>
            <person name="Hibbett D."/>
            <person name="Nagy L.G."/>
            <person name="Martin F.M."/>
        </authorList>
    </citation>
    <scope>NUCLEOTIDE SEQUENCE</scope>
    <source>
        <strain evidence="5">Prilba</strain>
    </source>
</reference>
<dbReference type="PANTHER" id="PTHR47966:SF51">
    <property type="entry name" value="BETA-SITE APP-CLEAVING ENZYME, ISOFORM A-RELATED"/>
    <property type="match status" value="1"/>
</dbReference>
<feature type="signal peptide" evidence="3">
    <location>
        <begin position="1"/>
        <end position="21"/>
    </location>
</feature>
<feature type="chain" id="PRO_5040307024" evidence="3">
    <location>
        <begin position="22"/>
        <end position="486"/>
    </location>
</feature>
<organism evidence="5 6">
    <name type="scientific">Russula ochroleuca</name>
    <dbReference type="NCBI Taxonomy" id="152965"/>
    <lineage>
        <taxon>Eukaryota</taxon>
        <taxon>Fungi</taxon>
        <taxon>Dikarya</taxon>
        <taxon>Basidiomycota</taxon>
        <taxon>Agaricomycotina</taxon>
        <taxon>Agaricomycetes</taxon>
        <taxon>Russulales</taxon>
        <taxon>Russulaceae</taxon>
        <taxon>Russula</taxon>
    </lineage>
</organism>
<gene>
    <name evidence="5" type="ORF">DFH94DRAFT_757453</name>
</gene>
<dbReference type="InterPro" id="IPR021109">
    <property type="entry name" value="Peptidase_aspartic_dom_sf"/>
</dbReference>
<sequence length="486" mass="50929">MASFSTLCISVLVLLLDLNFASPVNSPERAVSALAQAKRSFDLPIRRTALSEGSWKRGTDSGSTGLGDFLDLFYMVPITIGEIETAVILDTGSSDLWVVSDACNSTVCENTNMPPYPSADIKPAGGSVTLLYGDSSTGTHASGPVAQDVAAIAGLSMSQQPFAAISDTNSTAVMHGSNGIFGLGFPSGSQVQATVIDARFNNPSTTDDFILGTVDDGPLLSRFAMSGSLEQPMFSVMLQRDIIDVSGSNGSLTVGKLPDGIDNSSLTWVPVRLYGPADGGLNPPQFAPDEIYPFRWEVPIEGVILDGQVLPASNLSGSNSGLSALLDTGNSVIRGPNDVVDYVLTQVSSAFADNSDAAPTFPCSAPHDLAFQIGGKTFPVDPRDFMSQNTPGDASTCVADHVVATDPPRPGALFSWSLGDPFFKSNLVAFYYGNLTYPSVDPPRIGFLSMVPVNANSIVQSDVAQAQANGGMFGSAHPICFELDDL</sequence>
<evidence type="ECO:0000256" key="2">
    <source>
        <dbReference type="PIRSR" id="PIRSR601461-1"/>
    </source>
</evidence>
<proteinExistence type="inferred from homology"/>
<dbReference type="InterPro" id="IPR033121">
    <property type="entry name" value="PEPTIDASE_A1"/>
</dbReference>
<evidence type="ECO:0000313" key="6">
    <source>
        <dbReference type="Proteomes" id="UP000759537"/>
    </source>
</evidence>
<name>A0A9P5T5M6_9AGAM</name>
<comment type="caution">
    <text evidence="5">The sequence shown here is derived from an EMBL/GenBank/DDBJ whole genome shotgun (WGS) entry which is preliminary data.</text>
</comment>
<dbReference type="PANTHER" id="PTHR47966">
    <property type="entry name" value="BETA-SITE APP-CLEAVING ENZYME, ISOFORM A-RELATED"/>
    <property type="match status" value="1"/>
</dbReference>
<dbReference type="OrthoDB" id="3089at2759"/>
<dbReference type="GO" id="GO:0004190">
    <property type="term" value="F:aspartic-type endopeptidase activity"/>
    <property type="evidence" value="ECO:0007669"/>
    <property type="project" value="InterPro"/>
</dbReference>
<dbReference type="GO" id="GO:0006508">
    <property type="term" value="P:proteolysis"/>
    <property type="evidence" value="ECO:0007669"/>
    <property type="project" value="InterPro"/>
</dbReference>
<feature type="active site" evidence="2">
    <location>
        <position position="90"/>
    </location>
</feature>